<evidence type="ECO:0000256" key="2">
    <source>
        <dbReference type="ARBA" id="ARBA00010008"/>
    </source>
</evidence>
<dbReference type="InterPro" id="IPR015422">
    <property type="entry name" value="PyrdxlP-dep_Trfase_small"/>
</dbReference>
<proteinExistence type="inferred from homology"/>
<dbReference type="Gene3D" id="3.90.1150.10">
    <property type="entry name" value="Aspartate Aminotransferase, domain 1"/>
    <property type="match status" value="1"/>
</dbReference>
<accession>A0A3M9N797</accession>
<dbReference type="Proteomes" id="UP000267223">
    <property type="component" value="Unassembled WGS sequence"/>
</dbReference>
<name>A0A3M9N797_9BACT</name>
<dbReference type="GO" id="GO:0016740">
    <property type="term" value="F:transferase activity"/>
    <property type="evidence" value="ECO:0007669"/>
    <property type="project" value="UniProtKB-KW"/>
</dbReference>
<dbReference type="InterPro" id="IPR050087">
    <property type="entry name" value="AON_synthase_class-II"/>
</dbReference>
<dbReference type="PANTHER" id="PTHR13693">
    <property type="entry name" value="CLASS II AMINOTRANSFERASE/8-AMINO-7-OXONONANOATE SYNTHASE"/>
    <property type="match status" value="1"/>
</dbReference>
<keyword evidence="3" id="KW-0808">Transferase</keyword>
<organism evidence="6 7">
    <name type="scientific">Hanamia caeni</name>
    <dbReference type="NCBI Taxonomy" id="2294116"/>
    <lineage>
        <taxon>Bacteria</taxon>
        <taxon>Pseudomonadati</taxon>
        <taxon>Bacteroidota</taxon>
        <taxon>Chitinophagia</taxon>
        <taxon>Chitinophagales</taxon>
        <taxon>Chitinophagaceae</taxon>
        <taxon>Hanamia</taxon>
    </lineage>
</organism>
<dbReference type="InterPro" id="IPR004839">
    <property type="entry name" value="Aminotransferase_I/II_large"/>
</dbReference>
<dbReference type="Pfam" id="PF00155">
    <property type="entry name" value="Aminotran_1_2"/>
    <property type="match status" value="1"/>
</dbReference>
<gene>
    <name evidence="6" type="ORF">EFY79_18245</name>
</gene>
<sequence length="365" mass="40715">MDEYFLDNKLRDREESHSLRSLSITDESMIDFCSNDYLGIVKNKLVEKSITPRLLHGSTGSRLLSGNYKLIEETEKQIASFHNAGAGLIFNSGYDANTGLLSCVAQKDDTIIYDKLSHASIRDGIRLSFAAAFSFHHNDLNDLEKKLQTANGGRQKFVVTESVFSMDGDVAPLRQMVDVCKKYDAALIVDEAHATGIIGERGEGLVQKLNLQNEIFARIHTFGKACGAHGAVVLGSSKLKKYLINFSRQFIYSTSLPPVSAEAISVAYKLFPLMHQERKHLRMLIETFQAASSKYKILKSDTPIQAIVIPGNDEVKALANICRQNNFDIRPILYPTVPKGMERLRIVLHSFNTSQQVQSLVALFQ</sequence>
<dbReference type="InterPro" id="IPR015421">
    <property type="entry name" value="PyrdxlP-dep_Trfase_major"/>
</dbReference>
<evidence type="ECO:0000256" key="4">
    <source>
        <dbReference type="ARBA" id="ARBA00022898"/>
    </source>
</evidence>
<feature type="domain" description="Aminotransferase class I/classII large" evidence="5">
    <location>
        <begin position="28"/>
        <end position="361"/>
    </location>
</feature>
<evidence type="ECO:0000259" key="5">
    <source>
        <dbReference type="Pfam" id="PF00155"/>
    </source>
</evidence>
<protein>
    <submittedName>
        <fullName evidence="6">8-amino-7-oxononanoate synthase</fullName>
    </submittedName>
</protein>
<evidence type="ECO:0000256" key="1">
    <source>
        <dbReference type="ARBA" id="ARBA00001933"/>
    </source>
</evidence>
<dbReference type="EMBL" id="RJJR01000017">
    <property type="protein sequence ID" value="RNI33694.1"/>
    <property type="molecule type" value="Genomic_DNA"/>
</dbReference>
<dbReference type="GO" id="GO:0030170">
    <property type="term" value="F:pyridoxal phosphate binding"/>
    <property type="evidence" value="ECO:0007669"/>
    <property type="project" value="InterPro"/>
</dbReference>
<keyword evidence="7" id="KW-1185">Reference proteome</keyword>
<evidence type="ECO:0000256" key="3">
    <source>
        <dbReference type="ARBA" id="ARBA00022679"/>
    </source>
</evidence>
<evidence type="ECO:0000313" key="7">
    <source>
        <dbReference type="Proteomes" id="UP000267223"/>
    </source>
</evidence>
<dbReference type="PANTHER" id="PTHR13693:SF77">
    <property type="entry name" value="8-AMINO-7-OXONONANOATE SYNTHASE"/>
    <property type="match status" value="1"/>
</dbReference>
<dbReference type="AlphaFoldDB" id="A0A3M9N797"/>
<comment type="similarity">
    <text evidence="2">Belongs to the class-II pyridoxal-phosphate-dependent aminotransferase family. BioF subfamily.</text>
</comment>
<evidence type="ECO:0000313" key="6">
    <source>
        <dbReference type="EMBL" id="RNI33694.1"/>
    </source>
</evidence>
<dbReference type="Gene3D" id="3.40.640.10">
    <property type="entry name" value="Type I PLP-dependent aspartate aminotransferase-like (Major domain)"/>
    <property type="match status" value="1"/>
</dbReference>
<keyword evidence="4" id="KW-0663">Pyridoxal phosphate</keyword>
<comment type="cofactor">
    <cofactor evidence="1">
        <name>pyridoxal 5'-phosphate</name>
        <dbReference type="ChEBI" id="CHEBI:597326"/>
    </cofactor>
</comment>
<dbReference type="OrthoDB" id="9807157at2"/>
<dbReference type="RefSeq" id="WP_123122180.1">
    <property type="nucleotide sequence ID" value="NZ_RJJR01000017.1"/>
</dbReference>
<reference evidence="6 7" key="1">
    <citation type="submission" date="2018-11" db="EMBL/GenBank/DDBJ databases">
        <title>Draft genome sequence of Ferruginibacter sp. BO-59.</title>
        <authorList>
            <person name="Im W.T."/>
        </authorList>
    </citation>
    <scope>NUCLEOTIDE SEQUENCE [LARGE SCALE GENOMIC DNA]</scope>
    <source>
        <strain evidence="6 7">BO-59</strain>
    </source>
</reference>
<dbReference type="SUPFAM" id="SSF53383">
    <property type="entry name" value="PLP-dependent transferases"/>
    <property type="match status" value="1"/>
</dbReference>
<dbReference type="GO" id="GO:0009102">
    <property type="term" value="P:biotin biosynthetic process"/>
    <property type="evidence" value="ECO:0007669"/>
    <property type="project" value="TreeGrafter"/>
</dbReference>
<dbReference type="InterPro" id="IPR015424">
    <property type="entry name" value="PyrdxlP-dep_Trfase"/>
</dbReference>
<comment type="caution">
    <text evidence="6">The sequence shown here is derived from an EMBL/GenBank/DDBJ whole genome shotgun (WGS) entry which is preliminary data.</text>
</comment>